<sequence>MPNKELTVACQQRKVRSVCLQTFLLLFIARQLEV</sequence>
<comment type="caution">
    <text evidence="1">The sequence shown here is derived from an EMBL/GenBank/DDBJ whole genome shotgun (WGS) entry which is preliminary data.</text>
</comment>
<proteinExistence type="predicted"/>
<dbReference type="AlphaFoldDB" id="A0AA89P2T6"/>
<name>A0AA89P2T6_9BACL</name>
<reference evidence="1 2" key="1">
    <citation type="submission" date="2020-08" db="EMBL/GenBank/DDBJ databases">
        <title>Genomic Encyclopedia of Type Strains, Phase IV (KMG-IV): sequencing the most valuable type-strain genomes for metagenomic binning, comparative biology and taxonomic classification.</title>
        <authorList>
            <person name="Goeker M."/>
        </authorList>
    </citation>
    <scope>NUCLEOTIDE SEQUENCE [LARGE SCALE GENOMIC DNA]</scope>
    <source>
        <strain evidence="1 2">DSM 14590</strain>
    </source>
</reference>
<gene>
    <name evidence="1" type="ORF">HNR78_001871</name>
</gene>
<keyword evidence="2" id="KW-1185">Reference proteome</keyword>
<protein>
    <submittedName>
        <fullName evidence="1">Uncharacterized protein</fullName>
    </submittedName>
</protein>
<evidence type="ECO:0000313" key="1">
    <source>
        <dbReference type="EMBL" id="MBB3868982.1"/>
    </source>
</evidence>
<evidence type="ECO:0000313" key="2">
    <source>
        <dbReference type="Proteomes" id="UP000613002"/>
    </source>
</evidence>
<dbReference type="EMBL" id="JACICZ010000006">
    <property type="protein sequence ID" value="MBB3868982.1"/>
    <property type="molecule type" value="Genomic_DNA"/>
</dbReference>
<accession>A0AA89P2T6</accession>
<dbReference type="Proteomes" id="UP000613002">
    <property type="component" value="Unassembled WGS sequence"/>
</dbReference>
<organism evidence="1 2">
    <name type="scientific">Parageobacillus toebii NBRC 107807</name>
    <dbReference type="NCBI Taxonomy" id="1223503"/>
    <lineage>
        <taxon>Bacteria</taxon>
        <taxon>Bacillati</taxon>
        <taxon>Bacillota</taxon>
        <taxon>Bacilli</taxon>
        <taxon>Bacillales</taxon>
        <taxon>Anoxybacillaceae</taxon>
        <taxon>Parageobacillus</taxon>
    </lineage>
</organism>